<keyword evidence="4" id="KW-1185">Reference proteome</keyword>
<protein>
    <recommendedName>
        <fullName evidence="2">EthD domain-containing protein</fullName>
    </recommendedName>
</protein>
<dbReference type="AlphaFoldDB" id="A0A9W9W0N9"/>
<dbReference type="InterPro" id="IPR009799">
    <property type="entry name" value="EthD_dom"/>
</dbReference>
<accession>A0A9W9W0N9</accession>
<dbReference type="Gene3D" id="3.30.70.100">
    <property type="match status" value="1"/>
</dbReference>
<sequence>MDPLPENHEFKHPELAYDVEPNYQPAIKISVYFRKRDGISSEQFHKHWETVHADLAAATQAFQNHILRYVQHHQTPEMKARAASLGENVLEYDGCAQLWVRSWSDWQAFYNSAEYAAALSDDCNRFMALPMTYMIGYENLVVGDASGVIGGKDGLATKAMNKATEG</sequence>
<dbReference type="GO" id="GO:0016491">
    <property type="term" value="F:oxidoreductase activity"/>
    <property type="evidence" value="ECO:0007669"/>
    <property type="project" value="InterPro"/>
</dbReference>
<comment type="similarity">
    <text evidence="1">Belongs to the tpcK family.</text>
</comment>
<reference evidence="3" key="2">
    <citation type="journal article" date="2023" name="IMA Fungus">
        <title>Comparative genomic study of the Penicillium genus elucidates a diverse pangenome and 15 lateral gene transfer events.</title>
        <authorList>
            <person name="Petersen C."/>
            <person name="Sorensen T."/>
            <person name="Nielsen M.R."/>
            <person name="Sondergaard T.E."/>
            <person name="Sorensen J.L."/>
            <person name="Fitzpatrick D.A."/>
            <person name="Frisvad J.C."/>
            <person name="Nielsen K.L."/>
        </authorList>
    </citation>
    <scope>NUCLEOTIDE SEQUENCE</scope>
    <source>
        <strain evidence="3">IBT 29677</strain>
    </source>
</reference>
<dbReference type="Pfam" id="PF07110">
    <property type="entry name" value="EthD"/>
    <property type="match status" value="1"/>
</dbReference>
<dbReference type="InterPro" id="IPR011008">
    <property type="entry name" value="Dimeric_a/b-barrel"/>
</dbReference>
<dbReference type="GeneID" id="81368278"/>
<evidence type="ECO:0000256" key="1">
    <source>
        <dbReference type="ARBA" id="ARBA00005986"/>
    </source>
</evidence>
<name>A0A9W9W0N9_9EURO</name>
<feature type="domain" description="EthD" evidence="2">
    <location>
        <begin position="36"/>
        <end position="128"/>
    </location>
</feature>
<organism evidence="3 4">
    <name type="scientific">Penicillium cosmopolitanum</name>
    <dbReference type="NCBI Taxonomy" id="1131564"/>
    <lineage>
        <taxon>Eukaryota</taxon>
        <taxon>Fungi</taxon>
        <taxon>Dikarya</taxon>
        <taxon>Ascomycota</taxon>
        <taxon>Pezizomycotina</taxon>
        <taxon>Eurotiomycetes</taxon>
        <taxon>Eurotiomycetidae</taxon>
        <taxon>Eurotiales</taxon>
        <taxon>Aspergillaceae</taxon>
        <taxon>Penicillium</taxon>
    </lineage>
</organism>
<reference evidence="3" key="1">
    <citation type="submission" date="2022-12" db="EMBL/GenBank/DDBJ databases">
        <authorList>
            <person name="Petersen C."/>
        </authorList>
    </citation>
    <scope>NUCLEOTIDE SEQUENCE</scope>
    <source>
        <strain evidence="3">IBT 29677</strain>
    </source>
</reference>
<comment type="caution">
    <text evidence="3">The sequence shown here is derived from an EMBL/GenBank/DDBJ whole genome shotgun (WGS) entry which is preliminary data.</text>
</comment>
<dbReference type="RefSeq" id="XP_056488600.1">
    <property type="nucleotide sequence ID" value="XM_056629298.1"/>
</dbReference>
<evidence type="ECO:0000259" key="2">
    <source>
        <dbReference type="Pfam" id="PF07110"/>
    </source>
</evidence>
<proteinExistence type="inferred from homology"/>
<dbReference type="SUPFAM" id="SSF54909">
    <property type="entry name" value="Dimeric alpha+beta barrel"/>
    <property type="match status" value="1"/>
</dbReference>
<dbReference type="OrthoDB" id="3454835at2759"/>
<evidence type="ECO:0000313" key="3">
    <source>
        <dbReference type="EMBL" id="KAJ5396548.1"/>
    </source>
</evidence>
<evidence type="ECO:0000313" key="4">
    <source>
        <dbReference type="Proteomes" id="UP001147747"/>
    </source>
</evidence>
<dbReference type="Proteomes" id="UP001147747">
    <property type="component" value="Unassembled WGS sequence"/>
</dbReference>
<gene>
    <name evidence="3" type="ORF">N7509_004661</name>
</gene>
<dbReference type="EMBL" id="JAPZBU010000006">
    <property type="protein sequence ID" value="KAJ5396548.1"/>
    <property type="molecule type" value="Genomic_DNA"/>
</dbReference>